<feature type="domain" description="Amine oxidase" evidence="1">
    <location>
        <begin position="35"/>
        <end position="473"/>
    </location>
</feature>
<dbReference type="Gene3D" id="3.50.50.60">
    <property type="entry name" value="FAD/NAD(P)-binding domain"/>
    <property type="match status" value="1"/>
</dbReference>
<dbReference type="InterPro" id="IPR050464">
    <property type="entry name" value="Zeta_carotene_desat/Oxidored"/>
</dbReference>
<name>A0ABN0XCY7_9ACTN</name>
<keyword evidence="3" id="KW-1185">Reference proteome</keyword>
<sequence length="515" mass="55386">MSRDRRRVRHPAPPGRLHAGALAERPRAVVVGGGIAGLTAATALAERGIAVELYERADHLGGRAGGWTATLPGGERVGMSRGFHAFFRQYYNLRALLRRTDPDLGGLTALPDYPLVDAAGRTDTFRDLPAVPPWNALAFALRSPTFTARDLLRLNARAALPLMNVTVPGTYRRLDHLDAAAFLARLRFPAAARHLAFDVFSRSFFAPPDRLSAAELAVMFHLYFLGSAEGLLFDVPRRPLGDLWAAAGRHLADLGADVRTGTPVEAVRPRPHGFTVQTRRGGRPADAVVLALDVPGLRDLVAASPGLGDPEWRGRVAAQETAPPYLVRRLWLDRPVAADRPAFLATGGLPPLDNVSVLDRYDEEAAAWARVTGGSVVELHAYAVPGARGPASARLLRRLHEVYPETEGARIVADLSEWRRDCPLFAPGTFARRPAVDGPVPGLVLAGDGVRVDLPVALMERAATTGWHAANLLLTRWGLAGHPLTTVPLRGRVAVLRRLAGLVPADGQGPSARRA</sequence>
<evidence type="ECO:0000313" key="3">
    <source>
        <dbReference type="Proteomes" id="UP001501822"/>
    </source>
</evidence>
<reference evidence="2 3" key="1">
    <citation type="journal article" date="2019" name="Int. J. Syst. Evol. Microbiol.">
        <title>The Global Catalogue of Microorganisms (GCM) 10K type strain sequencing project: providing services to taxonomists for standard genome sequencing and annotation.</title>
        <authorList>
            <consortium name="The Broad Institute Genomics Platform"/>
            <consortium name="The Broad Institute Genome Sequencing Center for Infectious Disease"/>
            <person name="Wu L."/>
            <person name="Ma J."/>
        </authorList>
    </citation>
    <scope>NUCLEOTIDE SEQUENCE [LARGE SCALE GENOMIC DNA]</scope>
    <source>
        <strain evidence="2 3">JCM 3146</strain>
    </source>
</reference>
<dbReference type="InterPro" id="IPR036188">
    <property type="entry name" value="FAD/NAD-bd_sf"/>
</dbReference>
<gene>
    <name evidence="2" type="ORF">GCM10010151_58770</name>
</gene>
<dbReference type="SUPFAM" id="SSF51905">
    <property type="entry name" value="FAD/NAD(P)-binding domain"/>
    <property type="match status" value="1"/>
</dbReference>
<dbReference type="InterPro" id="IPR002937">
    <property type="entry name" value="Amino_oxidase"/>
</dbReference>
<evidence type="ECO:0000259" key="1">
    <source>
        <dbReference type="Pfam" id="PF01593"/>
    </source>
</evidence>
<dbReference type="RefSeq" id="WP_406567621.1">
    <property type="nucleotide sequence ID" value="NZ_BAAABM010000054.1"/>
</dbReference>
<dbReference type="Pfam" id="PF01593">
    <property type="entry name" value="Amino_oxidase"/>
    <property type="match status" value="1"/>
</dbReference>
<evidence type="ECO:0000313" key="2">
    <source>
        <dbReference type="EMBL" id="GAA0361129.1"/>
    </source>
</evidence>
<organism evidence="2 3">
    <name type="scientific">Actinoallomurus spadix</name>
    <dbReference type="NCBI Taxonomy" id="79912"/>
    <lineage>
        <taxon>Bacteria</taxon>
        <taxon>Bacillati</taxon>
        <taxon>Actinomycetota</taxon>
        <taxon>Actinomycetes</taxon>
        <taxon>Streptosporangiales</taxon>
        <taxon>Thermomonosporaceae</taxon>
        <taxon>Actinoallomurus</taxon>
    </lineage>
</organism>
<dbReference type="PANTHER" id="PTHR42923:SF43">
    <property type="entry name" value="AMINE OXIDASE"/>
    <property type="match status" value="1"/>
</dbReference>
<dbReference type="PANTHER" id="PTHR42923">
    <property type="entry name" value="PROTOPORPHYRINOGEN OXIDASE"/>
    <property type="match status" value="1"/>
</dbReference>
<dbReference type="EMBL" id="BAAABM010000054">
    <property type="protein sequence ID" value="GAA0361129.1"/>
    <property type="molecule type" value="Genomic_DNA"/>
</dbReference>
<protein>
    <submittedName>
        <fullName evidence="2">FAD-dependent oxidoreductase</fullName>
    </submittedName>
</protein>
<accession>A0ABN0XCY7</accession>
<dbReference type="Proteomes" id="UP001501822">
    <property type="component" value="Unassembled WGS sequence"/>
</dbReference>
<comment type="caution">
    <text evidence="2">The sequence shown here is derived from an EMBL/GenBank/DDBJ whole genome shotgun (WGS) entry which is preliminary data.</text>
</comment>
<proteinExistence type="predicted"/>